<dbReference type="Pfam" id="PF03413">
    <property type="entry name" value="PepSY"/>
    <property type="match status" value="1"/>
</dbReference>
<feature type="compositionally biased region" description="Low complexity" evidence="1">
    <location>
        <begin position="218"/>
        <end position="229"/>
    </location>
</feature>
<dbReference type="InterPro" id="IPR025711">
    <property type="entry name" value="PepSY"/>
</dbReference>
<evidence type="ECO:0000313" key="5">
    <source>
        <dbReference type="Proteomes" id="UP000588098"/>
    </source>
</evidence>
<evidence type="ECO:0000313" key="4">
    <source>
        <dbReference type="EMBL" id="MBB5933083.1"/>
    </source>
</evidence>
<organism evidence="4 5">
    <name type="scientific">Streptomyces zagrosensis</name>
    <dbReference type="NCBI Taxonomy" id="1042984"/>
    <lineage>
        <taxon>Bacteria</taxon>
        <taxon>Bacillati</taxon>
        <taxon>Actinomycetota</taxon>
        <taxon>Actinomycetes</taxon>
        <taxon>Kitasatosporales</taxon>
        <taxon>Streptomycetaceae</taxon>
        <taxon>Streptomyces</taxon>
    </lineage>
</organism>
<proteinExistence type="predicted"/>
<feature type="signal peptide" evidence="2">
    <location>
        <begin position="1"/>
        <end position="35"/>
    </location>
</feature>
<evidence type="ECO:0000256" key="1">
    <source>
        <dbReference type="SAM" id="MobiDB-lite"/>
    </source>
</evidence>
<feature type="chain" id="PRO_5038547879" evidence="2">
    <location>
        <begin position="36"/>
        <end position="284"/>
    </location>
</feature>
<sequence>MRRVCSRTRPLGRHPRPLRVATAVCALATCAALLAGCGDDGDDGGDKRSPSATIAEPSKSAPSSPNQPGDPSGSGRLTEDQSERKALIPMAKVGYAKAADTAVAKVPGGRLADLELKGSGGGHPSGDDGRANKTNRVNGINGVNGVNGVNGINRAGSPSPTMSGQPKDAEWIATVAAKDGTAHTVRIDAASGKVLHSAAEADQDADDKRELAQRIAKAKQTPQQAAKVATGKKNGTVSSIELDDNDAGTLLWSVDVVTPKDWNKTTYDVDATTGKVTREHVDRD</sequence>
<comment type="caution">
    <text evidence="4">The sequence shown here is derived from an EMBL/GenBank/DDBJ whole genome shotgun (WGS) entry which is preliminary data.</text>
</comment>
<protein>
    <submittedName>
        <fullName evidence="4">Putative membrane protein YkoI</fullName>
    </submittedName>
</protein>
<feature type="region of interest" description="Disordered" evidence="1">
    <location>
        <begin position="212"/>
        <end position="241"/>
    </location>
</feature>
<dbReference type="AlphaFoldDB" id="A0A7W9Q3R0"/>
<evidence type="ECO:0000259" key="3">
    <source>
        <dbReference type="Pfam" id="PF03413"/>
    </source>
</evidence>
<feature type="domain" description="PepSY" evidence="3">
    <location>
        <begin position="219"/>
        <end position="279"/>
    </location>
</feature>
<keyword evidence="5" id="KW-1185">Reference proteome</keyword>
<accession>A0A7W9Q3R0</accession>
<feature type="region of interest" description="Disordered" evidence="1">
    <location>
        <begin position="115"/>
        <end position="134"/>
    </location>
</feature>
<feature type="compositionally biased region" description="Polar residues" evidence="1">
    <location>
        <begin position="60"/>
        <end position="69"/>
    </location>
</feature>
<reference evidence="4 5" key="1">
    <citation type="submission" date="2020-08" db="EMBL/GenBank/DDBJ databases">
        <title>Genomic Encyclopedia of Type Strains, Phase III (KMG-III): the genomes of soil and plant-associated and newly described type strains.</title>
        <authorList>
            <person name="Whitman W."/>
        </authorList>
    </citation>
    <scope>NUCLEOTIDE SEQUENCE [LARGE SCALE GENOMIC DNA]</scope>
    <source>
        <strain evidence="4 5">CECT 8305</strain>
    </source>
</reference>
<dbReference type="EMBL" id="JACHJL010000001">
    <property type="protein sequence ID" value="MBB5933083.1"/>
    <property type="molecule type" value="Genomic_DNA"/>
</dbReference>
<evidence type="ECO:0000256" key="2">
    <source>
        <dbReference type="SAM" id="SignalP"/>
    </source>
</evidence>
<feature type="region of interest" description="Disordered" evidence="1">
    <location>
        <begin position="38"/>
        <end position="81"/>
    </location>
</feature>
<dbReference type="RefSeq" id="WP_184568475.1">
    <property type="nucleotide sequence ID" value="NZ_JACHJL010000001.1"/>
</dbReference>
<dbReference type="Proteomes" id="UP000588098">
    <property type="component" value="Unassembled WGS sequence"/>
</dbReference>
<name>A0A7W9Q3R0_9ACTN</name>
<keyword evidence="2" id="KW-0732">Signal</keyword>
<dbReference type="Gene3D" id="3.10.450.40">
    <property type="match status" value="1"/>
</dbReference>
<gene>
    <name evidence="4" type="ORF">FHS42_000101</name>
</gene>